<protein>
    <recommendedName>
        <fullName evidence="1">Calmodulin-binding domain-containing protein</fullName>
    </recommendedName>
</protein>
<organism evidence="2 3">
    <name type="scientific">Capsicum baccatum</name>
    <name type="common">Peruvian pepper</name>
    <dbReference type="NCBI Taxonomy" id="33114"/>
    <lineage>
        <taxon>Eukaryota</taxon>
        <taxon>Viridiplantae</taxon>
        <taxon>Streptophyta</taxon>
        <taxon>Embryophyta</taxon>
        <taxon>Tracheophyta</taxon>
        <taxon>Spermatophyta</taxon>
        <taxon>Magnoliopsida</taxon>
        <taxon>eudicotyledons</taxon>
        <taxon>Gunneridae</taxon>
        <taxon>Pentapetalae</taxon>
        <taxon>asterids</taxon>
        <taxon>lamiids</taxon>
        <taxon>Solanales</taxon>
        <taxon>Solanaceae</taxon>
        <taxon>Solanoideae</taxon>
        <taxon>Capsiceae</taxon>
        <taxon>Capsicum</taxon>
    </lineage>
</organism>
<proteinExistence type="predicted"/>
<dbReference type="GO" id="GO:0005516">
    <property type="term" value="F:calmodulin binding"/>
    <property type="evidence" value="ECO:0007669"/>
    <property type="project" value="InterPro"/>
</dbReference>
<dbReference type="STRING" id="33114.A0A2G2V6G8"/>
<dbReference type="PANTHER" id="PTHR33349:SF1">
    <property type="entry name" value="EMB|CAB62594.1"/>
    <property type="match status" value="1"/>
</dbReference>
<feature type="domain" description="Calmodulin-binding" evidence="1">
    <location>
        <begin position="11"/>
        <end position="113"/>
    </location>
</feature>
<dbReference type="PANTHER" id="PTHR33349">
    <property type="entry name" value="EMB|CAB62594.1"/>
    <property type="match status" value="1"/>
</dbReference>
<dbReference type="Pfam" id="PF07839">
    <property type="entry name" value="CaM_binding"/>
    <property type="match status" value="1"/>
</dbReference>
<evidence type="ECO:0000313" key="3">
    <source>
        <dbReference type="Proteomes" id="UP000224567"/>
    </source>
</evidence>
<reference evidence="3" key="2">
    <citation type="journal article" date="2017" name="J. Anim. Genet.">
        <title>Multiple reference genome sequences of hot pepper reveal the massive evolution of plant disease resistance genes by retroduplication.</title>
        <authorList>
            <person name="Kim S."/>
            <person name="Park J."/>
            <person name="Yeom S.-I."/>
            <person name="Kim Y.-M."/>
            <person name="Seo E."/>
            <person name="Kim K.-T."/>
            <person name="Kim M.-S."/>
            <person name="Lee J.M."/>
            <person name="Cheong K."/>
            <person name="Shin H.-S."/>
            <person name="Kim S.-B."/>
            <person name="Han K."/>
            <person name="Lee J."/>
            <person name="Park M."/>
            <person name="Lee H.-A."/>
            <person name="Lee H.-Y."/>
            <person name="Lee Y."/>
            <person name="Oh S."/>
            <person name="Lee J.H."/>
            <person name="Choi E."/>
            <person name="Choi E."/>
            <person name="Lee S.E."/>
            <person name="Jeon J."/>
            <person name="Kim H."/>
            <person name="Choi G."/>
            <person name="Song H."/>
            <person name="Lee J."/>
            <person name="Lee S.-C."/>
            <person name="Kwon J.-K."/>
            <person name="Lee H.-Y."/>
            <person name="Koo N."/>
            <person name="Hong Y."/>
            <person name="Kim R.W."/>
            <person name="Kang W.-H."/>
            <person name="Huh J.H."/>
            <person name="Kang B.-C."/>
            <person name="Yang T.-J."/>
            <person name="Lee Y.-H."/>
            <person name="Bennetzen J.L."/>
            <person name="Choi D."/>
        </authorList>
    </citation>
    <scope>NUCLEOTIDE SEQUENCE [LARGE SCALE GENOMIC DNA]</scope>
    <source>
        <strain evidence="3">cv. PBC81</strain>
    </source>
</reference>
<dbReference type="Proteomes" id="UP000224567">
    <property type="component" value="Unassembled WGS sequence"/>
</dbReference>
<dbReference type="InterPro" id="IPR012417">
    <property type="entry name" value="CaM-bd_dom_pln"/>
</dbReference>
<reference evidence="2 3" key="1">
    <citation type="journal article" date="2017" name="Genome Biol.">
        <title>New reference genome sequences of hot pepper reveal the massive evolution of plant disease-resistance genes by retroduplication.</title>
        <authorList>
            <person name="Kim S."/>
            <person name="Park J."/>
            <person name="Yeom S.I."/>
            <person name="Kim Y.M."/>
            <person name="Seo E."/>
            <person name="Kim K.T."/>
            <person name="Kim M.S."/>
            <person name="Lee J.M."/>
            <person name="Cheong K."/>
            <person name="Shin H.S."/>
            <person name="Kim S.B."/>
            <person name="Han K."/>
            <person name="Lee J."/>
            <person name="Park M."/>
            <person name="Lee H.A."/>
            <person name="Lee H.Y."/>
            <person name="Lee Y."/>
            <person name="Oh S."/>
            <person name="Lee J.H."/>
            <person name="Choi E."/>
            <person name="Choi E."/>
            <person name="Lee S.E."/>
            <person name="Jeon J."/>
            <person name="Kim H."/>
            <person name="Choi G."/>
            <person name="Song H."/>
            <person name="Lee J."/>
            <person name="Lee S.C."/>
            <person name="Kwon J.K."/>
            <person name="Lee H.Y."/>
            <person name="Koo N."/>
            <person name="Hong Y."/>
            <person name="Kim R.W."/>
            <person name="Kang W.H."/>
            <person name="Huh J.H."/>
            <person name="Kang B.C."/>
            <person name="Yang T.J."/>
            <person name="Lee Y.H."/>
            <person name="Bennetzen J.L."/>
            <person name="Choi D."/>
        </authorList>
    </citation>
    <scope>NUCLEOTIDE SEQUENCE [LARGE SCALE GENOMIC DNA]</scope>
    <source>
        <strain evidence="3">cv. PBC81</strain>
    </source>
</reference>
<evidence type="ECO:0000259" key="1">
    <source>
        <dbReference type="SMART" id="SM01054"/>
    </source>
</evidence>
<evidence type="ECO:0000313" key="2">
    <source>
        <dbReference type="EMBL" id="PHT28498.1"/>
    </source>
</evidence>
<dbReference type="OrthoDB" id="1293816at2759"/>
<keyword evidence="3" id="KW-1185">Reference proteome</keyword>
<sequence>MTGCSNDNNSSTVKLKFRRGNTVDFQQETSSPRRLIFRWGRHVSESQDNNIRKRIFKKKGFDGDKSNTIPISVKIVLRHQDVQEKKDVQGLLNNVIEETASKLVETGRSKVSSQCSEPHHPLIWAIYFYEMNLFERCSSQTDKTLLRHHPLIWDISFYEMNLFERCSSQTDVSLLRHPPMLANFERNASL</sequence>
<comment type="caution">
    <text evidence="2">The sequence shown here is derived from an EMBL/GenBank/DDBJ whole genome shotgun (WGS) entry which is preliminary data.</text>
</comment>
<accession>A0A2G2V6G8</accession>
<dbReference type="SMART" id="SM01054">
    <property type="entry name" value="CaM_binding"/>
    <property type="match status" value="1"/>
</dbReference>
<dbReference type="AlphaFoldDB" id="A0A2G2V6G8"/>
<gene>
    <name evidence="2" type="ORF">CQW23_31880</name>
</gene>
<name>A0A2G2V6G8_CAPBA</name>
<dbReference type="EMBL" id="MLFT02000215">
    <property type="protein sequence ID" value="PHT28498.1"/>
    <property type="molecule type" value="Genomic_DNA"/>
</dbReference>